<feature type="transmembrane region" description="Helical" evidence="1">
    <location>
        <begin position="320"/>
        <end position="340"/>
    </location>
</feature>
<keyword evidence="1" id="KW-0472">Membrane</keyword>
<evidence type="ECO:0000313" key="2">
    <source>
        <dbReference type="EMBL" id="KAH7329660.1"/>
    </source>
</evidence>
<feature type="transmembrane region" description="Helical" evidence="1">
    <location>
        <begin position="522"/>
        <end position="544"/>
    </location>
</feature>
<organism evidence="2 3">
    <name type="scientific">Stachybotrys elegans</name>
    <dbReference type="NCBI Taxonomy" id="80388"/>
    <lineage>
        <taxon>Eukaryota</taxon>
        <taxon>Fungi</taxon>
        <taxon>Dikarya</taxon>
        <taxon>Ascomycota</taxon>
        <taxon>Pezizomycotina</taxon>
        <taxon>Sordariomycetes</taxon>
        <taxon>Hypocreomycetidae</taxon>
        <taxon>Hypocreales</taxon>
        <taxon>Stachybotryaceae</taxon>
        <taxon>Stachybotrys</taxon>
    </lineage>
</organism>
<dbReference type="OrthoDB" id="3177213at2759"/>
<keyword evidence="3" id="KW-1185">Reference proteome</keyword>
<dbReference type="PANTHER" id="PTHR42101">
    <property type="entry name" value="CHROMOSOME 16, WHOLE GENOME SHOTGUN SEQUENCE"/>
    <property type="match status" value="1"/>
</dbReference>
<dbReference type="EMBL" id="JAGPNK010000001">
    <property type="protein sequence ID" value="KAH7329660.1"/>
    <property type="molecule type" value="Genomic_DNA"/>
</dbReference>
<dbReference type="AlphaFoldDB" id="A0A8K0T0W3"/>
<proteinExistence type="predicted"/>
<sequence length="589" mass="67623">MLYSDVPEPQPHERLRFLETPVLTKTESTSHESRDPASEDRELDREIIKLRRYEEPTLLEVFFDLFFAANYGVFTKTQSVNSSEGFNSTLGYFAMLWMTWLLIGLYDVRFVTDSIFERVARAAQLGVMVGFAVVAPNFNPSQQIEQTMRTMSLILMVSRIVLAVEYTSIAWHLRRFKNSHVGMALQVSLNLVSAIIYLGMSFGFRHGTSQVFIGWYIVSAAEVLLTFALSNHWQFLGFTETHLMKRLTLLTVIILGDGIVSMCDKVVIIVKSPDAWDSLTIGIVTASTAIVYFTFLIYFDWIRELYLPPWRQQVWTLLHFPFHLALVLWNTAFVQFIMWAKIIDVMGKIRVPSIFEDATQLAQSSSEELATTLDDWIWGIFFRYPPKWASTYDAATEAIYNISSLPDELWAQLAEYMTDENATTDINQTAVLVFTDTLTTIEGVVRNAIFQSFDIDLMGEQNDENKGKQNVTVLSDAEISDKSEQRYSLVFTYGYLAAGIALALMTILAAITRQRAWKAWPIIRTCINLFLSLSIGLVAILYYFEDARMRFLGTPWLLPMICLIQFVMLLITHIRTERPPWLFKRATEW</sequence>
<feature type="transmembrane region" description="Helical" evidence="1">
    <location>
        <begin position="212"/>
        <end position="235"/>
    </location>
</feature>
<feature type="transmembrane region" description="Helical" evidence="1">
    <location>
        <begin position="150"/>
        <end position="169"/>
    </location>
</feature>
<feature type="transmembrane region" description="Helical" evidence="1">
    <location>
        <begin position="490"/>
        <end position="510"/>
    </location>
</feature>
<evidence type="ECO:0008006" key="4">
    <source>
        <dbReference type="Google" id="ProtNLM"/>
    </source>
</evidence>
<feature type="transmembrane region" description="Helical" evidence="1">
    <location>
        <begin position="276"/>
        <end position="299"/>
    </location>
</feature>
<protein>
    <recommendedName>
        <fullName evidence="4">Low temperature requirement A</fullName>
    </recommendedName>
</protein>
<feature type="transmembrane region" description="Helical" evidence="1">
    <location>
        <begin position="556"/>
        <end position="574"/>
    </location>
</feature>
<dbReference type="PANTHER" id="PTHR42101:SF1">
    <property type="entry name" value="LOW TEMPERATURE REQUIREMENT A"/>
    <property type="match status" value="1"/>
</dbReference>
<comment type="caution">
    <text evidence="2">The sequence shown here is derived from an EMBL/GenBank/DDBJ whole genome shotgun (WGS) entry which is preliminary data.</text>
</comment>
<dbReference type="Proteomes" id="UP000813444">
    <property type="component" value="Unassembled WGS sequence"/>
</dbReference>
<gene>
    <name evidence="2" type="ORF">B0I35DRAFT_474234</name>
</gene>
<keyword evidence="1" id="KW-0812">Transmembrane</keyword>
<evidence type="ECO:0000313" key="3">
    <source>
        <dbReference type="Proteomes" id="UP000813444"/>
    </source>
</evidence>
<feature type="transmembrane region" description="Helical" evidence="1">
    <location>
        <begin position="247"/>
        <end position="270"/>
    </location>
</feature>
<keyword evidence="1" id="KW-1133">Transmembrane helix</keyword>
<accession>A0A8K0T0W3</accession>
<name>A0A8K0T0W3_9HYPO</name>
<reference evidence="2" key="1">
    <citation type="journal article" date="2021" name="Nat. Commun.">
        <title>Genetic determinants of endophytism in the Arabidopsis root mycobiome.</title>
        <authorList>
            <person name="Mesny F."/>
            <person name="Miyauchi S."/>
            <person name="Thiergart T."/>
            <person name="Pickel B."/>
            <person name="Atanasova L."/>
            <person name="Karlsson M."/>
            <person name="Huettel B."/>
            <person name="Barry K.W."/>
            <person name="Haridas S."/>
            <person name="Chen C."/>
            <person name="Bauer D."/>
            <person name="Andreopoulos W."/>
            <person name="Pangilinan J."/>
            <person name="LaButti K."/>
            <person name="Riley R."/>
            <person name="Lipzen A."/>
            <person name="Clum A."/>
            <person name="Drula E."/>
            <person name="Henrissat B."/>
            <person name="Kohler A."/>
            <person name="Grigoriev I.V."/>
            <person name="Martin F.M."/>
            <person name="Hacquard S."/>
        </authorList>
    </citation>
    <scope>NUCLEOTIDE SEQUENCE</scope>
    <source>
        <strain evidence="2">MPI-CAGE-CH-0235</strain>
    </source>
</reference>
<evidence type="ECO:0000256" key="1">
    <source>
        <dbReference type="SAM" id="Phobius"/>
    </source>
</evidence>
<feature type="transmembrane region" description="Helical" evidence="1">
    <location>
        <begin position="118"/>
        <end position="138"/>
    </location>
</feature>
<feature type="transmembrane region" description="Helical" evidence="1">
    <location>
        <begin position="86"/>
        <end position="106"/>
    </location>
</feature>
<feature type="transmembrane region" description="Helical" evidence="1">
    <location>
        <begin position="181"/>
        <end position="200"/>
    </location>
</feature>